<evidence type="ECO:0000256" key="12">
    <source>
        <dbReference type="PIRSR" id="PIRSR601233-2"/>
    </source>
</evidence>
<feature type="binding site" evidence="10 12">
    <location>
        <position position="507"/>
    </location>
    <ligand>
        <name>GMP</name>
        <dbReference type="ChEBI" id="CHEBI:58115"/>
    </ligand>
</feature>
<dbReference type="EnsemblMetazoa" id="XM_030972441">
    <property type="protein sequence ID" value="XP_030828301"/>
    <property type="gene ID" value="LOC588300"/>
</dbReference>
<dbReference type="FunFam" id="3.90.1860.10:FF:000001">
    <property type="entry name" value="tRNA-splicing ligase RtcB homolog"/>
    <property type="match status" value="1"/>
</dbReference>
<dbReference type="OMA" id="QTRGVEC"/>
<feature type="binding site" evidence="10 12">
    <location>
        <position position="412"/>
    </location>
    <ligand>
        <name>GMP</name>
        <dbReference type="ChEBI" id="CHEBI:58115"/>
    </ligand>
</feature>
<comment type="catalytic activity">
    <reaction evidence="9 10">
        <text>a 3'-end 2',3'-cyclophospho-ribonucleotide-RNA + a 5'-end dephospho-ribonucleoside-RNA + GTP + H2O = a ribonucleotidyl-ribonucleotide-RNA + GMP + diphosphate + H(+)</text>
        <dbReference type="Rhea" id="RHEA:68080"/>
        <dbReference type="Rhea" id="RHEA-COMP:10464"/>
        <dbReference type="Rhea" id="RHEA-COMP:13936"/>
        <dbReference type="Rhea" id="RHEA-COMP:17355"/>
        <dbReference type="ChEBI" id="CHEBI:15377"/>
        <dbReference type="ChEBI" id="CHEBI:15378"/>
        <dbReference type="ChEBI" id="CHEBI:33019"/>
        <dbReference type="ChEBI" id="CHEBI:37565"/>
        <dbReference type="ChEBI" id="CHEBI:58115"/>
        <dbReference type="ChEBI" id="CHEBI:83064"/>
        <dbReference type="ChEBI" id="CHEBI:138284"/>
        <dbReference type="ChEBI" id="CHEBI:173118"/>
        <dbReference type="EC" id="6.5.1.8"/>
    </reaction>
</comment>
<evidence type="ECO:0000256" key="10">
    <source>
        <dbReference type="HAMAP-Rule" id="MF_03144"/>
    </source>
</evidence>
<comment type="cofactor">
    <cofactor evidence="10 13">
        <name>Mn(2+)</name>
        <dbReference type="ChEBI" id="CHEBI:29035"/>
    </cofactor>
    <text evidence="10 13">Binds 2 manganese ions per subunit.</text>
</comment>
<dbReference type="RefSeq" id="XP_030828301.1">
    <property type="nucleotide sequence ID" value="XM_030972441.1"/>
</dbReference>
<protein>
    <recommendedName>
        <fullName evidence="10">RNA-splicing ligase RtcB homolog</fullName>
        <ecNumber evidence="10">6.5.1.8</ecNumber>
    </recommendedName>
    <alternativeName>
        <fullName evidence="10">3'-phosphate/5'-hydroxy nucleic acid ligase</fullName>
    </alternativeName>
</protein>
<evidence type="ECO:0000256" key="11">
    <source>
        <dbReference type="PIRSR" id="PIRSR601233-1"/>
    </source>
</evidence>
<evidence type="ECO:0000256" key="13">
    <source>
        <dbReference type="PIRSR" id="PIRSR601233-3"/>
    </source>
</evidence>
<keyword evidence="5 10" id="KW-0547">Nucleotide-binding</keyword>
<evidence type="ECO:0000256" key="9">
    <source>
        <dbReference type="ARBA" id="ARBA00049514"/>
    </source>
</evidence>
<dbReference type="Pfam" id="PF01139">
    <property type="entry name" value="RtcB"/>
    <property type="match status" value="1"/>
</dbReference>
<dbReference type="GO" id="GO:0170057">
    <property type="term" value="F:RNA ligase (GTP) activity"/>
    <property type="evidence" value="ECO:0000318"/>
    <property type="project" value="GO_Central"/>
</dbReference>
<dbReference type="FunCoup" id="A0A7M7MZ40">
    <property type="interactions" value="1091"/>
</dbReference>
<evidence type="ECO:0000256" key="2">
    <source>
        <dbReference type="ARBA" id="ARBA00022598"/>
    </source>
</evidence>
<evidence type="ECO:0000256" key="6">
    <source>
        <dbReference type="ARBA" id="ARBA00023134"/>
    </source>
</evidence>
<keyword evidence="15" id="KW-1185">Reference proteome</keyword>
<dbReference type="GO" id="GO:0046872">
    <property type="term" value="F:metal ion binding"/>
    <property type="evidence" value="ECO:0007669"/>
    <property type="project" value="UniProtKB-KW"/>
</dbReference>
<evidence type="ECO:0000256" key="3">
    <source>
        <dbReference type="ARBA" id="ARBA00022694"/>
    </source>
</evidence>
<dbReference type="Gene3D" id="3.90.1860.10">
    <property type="entry name" value="tRNA-splicing ligase RtcB"/>
    <property type="match status" value="1"/>
</dbReference>
<evidence type="ECO:0000256" key="1">
    <source>
        <dbReference type="ARBA" id="ARBA00008071"/>
    </source>
</evidence>
<keyword evidence="7 10" id="KW-0464">Manganese</keyword>
<dbReference type="OrthoDB" id="10249697at2759"/>
<feature type="binding site" evidence="10">
    <location>
        <position position="125"/>
    </location>
    <ligand>
        <name>Mn(2+)</name>
        <dbReference type="ChEBI" id="CHEBI:29035"/>
        <label>1</label>
    </ligand>
</feature>
<feature type="binding site" evidence="10 13">
    <location>
        <position position="356"/>
    </location>
    <ligand>
        <name>Mn(2+)</name>
        <dbReference type="ChEBI" id="CHEBI:29035"/>
        <label>2</label>
    </ligand>
</feature>
<reference evidence="15" key="1">
    <citation type="submission" date="2015-02" db="EMBL/GenBank/DDBJ databases">
        <title>Genome sequencing for Strongylocentrotus purpuratus.</title>
        <authorList>
            <person name="Murali S."/>
            <person name="Liu Y."/>
            <person name="Vee V."/>
            <person name="English A."/>
            <person name="Wang M."/>
            <person name="Skinner E."/>
            <person name="Han Y."/>
            <person name="Muzny D.M."/>
            <person name="Worley K.C."/>
            <person name="Gibbs R.A."/>
        </authorList>
    </citation>
    <scope>NUCLEOTIDE SEQUENCE</scope>
</reference>
<dbReference type="GO" id="GO:0005525">
    <property type="term" value="F:GTP binding"/>
    <property type="evidence" value="ECO:0007669"/>
    <property type="project" value="UniProtKB-KW"/>
</dbReference>
<feature type="binding site" evidence="10 13">
    <location>
        <position position="122"/>
    </location>
    <ligand>
        <name>Mn(2+)</name>
        <dbReference type="ChEBI" id="CHEBI:29035"/>
        <label>1</label>
    </ligand>
</feature>
<comment type="function">
    <text evidence="10">Catalytic subunit of the tRNA-splicing ligase complex that acts by directly joining spliced tRNA halves to mature-sized tRNAs by incorporating the precursor-derived splice junction phosphate into the mature tRNA as a canonical 3',5'-phosphodiester. May act as an RNA ligase with broad substrate specificity, and may function toward other RNAs.</text>
</comment>
<comment type="similarity">
    <text evidence="1 10">Belongs to the RtcB family.</text>
</comment>
<dbReference type="GO" id="GO:0072669">
    <property type="term" value="C:tRNA-splicing ligase complex"/>
    <property type="evidence" value="ECO:0000318"/>
    <property type="project" value="GO_Central"/>
</dbReference>
<evidence type="ECO:0000256" key="7">
    <source>
        <dbReference type="ARBA" id="ARBA00023211"/>
    </source>
</evidence>
<feature type="binding site" evidence="10 13">
    <location>
        <position position="230"/>
    </location>
    <ligand>
        <name>Mn(2+)</name>
        <dbReference type="ChEBI" id="CHEBI:29035"/>
        <label>1</label>
    </ligand>
</feature>
<proteinExistence type="inferred from homology"/>
<comment type="subunit">
    <text evidence="10">Catalytic component of the tRNA-splicing ligase complex.</text>
</comment>
<feature type="active site" description="GMP-histidine intermediate" evidence="10 11">
    <location>
        <position position="431"/>
    </location>
</feature>
<feature type="binding site" evidence="10 12">
    <location>
        <begin position="431"/>
        <end position="434"/>
    </location>
    <ligand>
        <name>GMP</name>
        <dbReference type="ChEBI" id="CHEBI:58115"/>
    </ligand>
</feature>
<dbReference type="GO" id="GO:0005634">
    <property type="term" value="C:nucleus"/>
    <property type="evidence" value="ECO:0000318"/>
    <property type="project" value="GO_Central"/>
</dbReference>
<dbReference type="KEGG" id="spu:588300"/>
<keyword evidence="6 10" id="KW-0342">GTP-binding</keyword>
<reference evidence="14" key="2">
    <citation type="submission" date="2021-01" db="UniProtKB">
        <authorList>
            <consortium name="EnsemblMetazoa"/>
        </authorList>
    </citation>
    <scope>IDENTIFICATION</scope>
</reference>
<feature type="binding site" evidence="10 12">
    <location>
        <begin position="405"/>
        <end position="408"/>
    </location>
    <ligand>
        <name>GMP</name>
        <dbReference type="ChEBI" id="CHEBI:58115"/>
    </ligand>
</feature>
<dbReference type="PANTHER" id="PTHR11118:SF1">
    <property type="entry name" value="RNA-SPLICING LIGASE RTCB HOMOLOG"/>
    <property type="match status" value="1"/>
</dbReference>
<sequence>MAATVREYKEELKYLNKLSDNCWQIKKGFVDNMKVEGRFYVDSKLEKLMFEELQQACRSKGVGGFLPAVKQIANVAALPGITGYSIGLPDIHSGYGFAIGNMAAFDMSNPEAVVSPGGVGFDINCGVRLLRTNLTEKDVKPVKEQLAQSLFDHIPVGVGSKGVIPMGAKELEEALEMGMDWSLREGYAWAEDKEHCEEYGRMLQADPNKVSARAKKRGLPQLGTLGAGNHYAEIQVVDEIYNDHAAKKMGIDRKGQVCLMIHSGSRGLGHQVATDALVQMEKAMKRDKIQVNDRQLACARIHSQEGQDYLKAMAAAANYAWVNRSSMTFLTRQAFAKQFNTTPDDLDMHVIYDVSHNIAKVEEHMVDGVQKTLLVHRKGSTRAFPPHHPLIPVDYQMTGQPVLIGGTMGTCSYVLTGTETGMAATYGTTCHGAGRAWSRAKSRRNLDYQTVLKNLHDLGISIRVASPKLVMEEAPESYKDVTSVVNTCHDVGISKKVLKLRPIAVIKG</sequence>
<dbReference type="InterPro" id="IPR036025">
    <property type="entry name" value="RtcB-like_sf"/>
</dbReference>
<feature type="binding site" evidence="10 13">
    <location>
        <position position="262"/>
    </location>
    <ligand>
        <name>Mn(2+)</name>
        <dbReference type="ChEBI" id="CHEBI:29035"/>
        <label>2</label>
    </ligand>
</feature>
<evidence type="ECO:0000313" key="15">
    <source>
        <dbReference type="Proteomes" id="UP000007110"/>
    </source>
</evidence>
<comment type="miscellaneous">
    <text evidence="10">Ligation probably proceeds through 3 nucleotidyl transfer steps, with 2',3'-cyclic phosphate termini being hydrolyzed to 3'-P termini in a step that precedes 3'-P activation with GMP. In the first nucleotidyl transfer step, RTCB reacts with GTP to form a covalent RTCB-histidine-GMP intermediate with release of PPi; in the second step, the GMP moiety is transferred to the RNA 3'-P; in the third step, the 5'-OH from the opposite RNA strand attacks the activated 3'-P to form a 3',5'-phosphodiester bond and release GMP.</text>
</comment>
<keyword evidence="4 10" id="KW-0479">Metal-binding</keyword>
<evidence type="ECO:0000256" key="4">
    <source>
        <dbReference type="ARBA" id="ARBA00022723"/>
    </source>
</evidence>
<dbReference type="Proteomes" id="UP000007110">
    <property type="component" value="Unassembled WGS sequence"/>
</dbReference>
<dbReference type="GO" id="GO:0006388">
    <property type="term" value="P:tRNA splicing, via endonucleolytic cleavage and ligation"/>
    <property type="evidence" value="ECO:0000318"/>
    <property type="project" value="GO_Central"/>
</dbReference>
<comment type="catalytic activity">
    <reaction evidence="8 10">
        <text>a 3'-end 3'-phospho-ribonucleotide-RNA + a 5'-end dephospho-ribonucleoside-RNA + GTP = a ribonucleotidyl-ribonucleotide-RNA + GMP + diphosphate</text>
        <dbReference type="Rhea" id="RHEA:68076"/>
        <dbReference type="Rhea" id="RHEA-COMP:10463"/>
        <dbReference type="Rhea" id="RHEA-COMP:13936"/>
        <dbReference type="Rhea" id="RHEA-COMP:17355"/>
        <dbReference type="ChEBI" id="CHEBI:33019"/>
        <dbReference type="ChEBI" id="CHEBI:37565"/>
        <dbReference type="ChEBI" id="CHEBI:58115"/>
        <dbReference type="ChEBI" id="CHEBI:83062"/>
        <dbReference type="ChEBI" id="CHEBI:138284"/>
        <dbReference type="ChEBI" id="CHEBI:173118"/>
        <dbReference type="EC" id="6.5.1.8"/>
    </reaction>
</comment>
<dbReference type="PANTHER" id="PTHR11118">
    <property type="entry name" value="RNA-SPLICING LIGASE RTCB HOMOLOG"/>
    <property type="match status" value="1"/>
</dbReference>
<feature type="binding site" evidence="10">
    <location>
        <position position="125"/>
    </location>
    <ligand>
        <name>Mn(2+)</name>
        <dbReference type="ChEBI" id="CHEBI:29035"/>
        <label>2</label>
    </ligand>
</feature>
<dbReference type="HAMAP" id="MF_03144">
    <property type="entry name" value="RtcB_euk"/>
    <property type="match status" value="1"/>
</dbReference>
<dbReference type="EC" id="6.5.1.8" evidence="10"/>
<name>A0A7M7MZ40_STRPU</name>
<organism evidence="14 15">
    <name type="scientific">Strongylocentrotus purpuratus</name>
    <name type="common">Purple sea urchin</name>
    <dbReference type="NCBI Taxonomy" id="7668"/>
    <lineage>
        <taxon>Eukaryota</taxon>
        <taxon>Metazoa</taxon>
        <taxon>Echinodermata</taxon>
        <taxon>Eleutherozoa</taxon>
        <taxon>Echinozoa</taxon>
        <taxon>Echinoidea</taxon>
        <taxon>Euechinoidea</taxon>
        <taxon>Echinacea</taxon>
        <taxon>Camarodonta</taxon>
        <taxon>Echinidea</taxon>
        <taxon>Strongylocentrotidae</taxon>
        <taxon>Strongylocentrotus</taxon>
    </lineage>
</organism>
<dbReference type="GeneID" id="588300"/>
<keyword evidence="2 10" id="KW-0436">Ligase</keyword>
<feature type="binding site" evidence="10 12">
    <location>
        <begin position="356"/>
        <end position="357"/>
    </location>
    <ligand>
        <name>GMP</name>
        <dbReference type="ChEBI" id="CHEBI:58115"/>
    </ligand>
</feature>
<evidence type="ECO:0000256" key="5">
    <source>
        <dbReference type="ARBA" id="ARBA00022741"/>
    </source>
</evidence>
<dbReference type="CTD" id="51493"/>
<dbReference type="InterPro" id="IPR001233">
    <property type="entry name" value="RtcB"/>
</dbReference>
<dbReference type="InterPro" id="IPR027513">
    <property type="entry name" value="RtcB_euk"/>
</dbReference>
<dbReference type="SUPFAM" id="SSF103365">
    <property type="entry name" value="Hypothetical protein PH1602"/>
    <property type="match status" value="1"/>
</dbReference>
<dbReference type="PROSITE" id="PS01288">
    <property type="entry name" value="UPF0027"/>
    <property type="match status" value="1"/>
</dbReference>
<feature type="binding site" evidence="10 12">
    <location>
        <begin position="229"/>
        <end position="233"/>
    </location>
    <ligand>
        <name>GMP</name>
        <dbReference type="ChEBI" id="CHEBI:58115"/>
    </ligand>
</feature>
<accession>A0A7M7MZ40</accession>
<keyword evidence="3 10" id="KW-0819">tRNA processing</keyword>
<evidence type="ECO:0000256" key="8">
    <source>
        <dbReference type="ARBA" id="ARBA00047746"/>
    </source>
</evidence>
<evidence type="ECO:0000313" key="14">
    <source>
        <dbReference type="EnsemblMetazoa" id="XP_030828301"/>
    </source>
</evidence>
<dbReference type="AlphaFoldDB" id="A0A7M7MZ40"/>
<dbReference type="InParanoid" id="A0A7M7MZ40"/>